<comment type="caution">
    <text evidence="3">The sequence shown here is derived from an EMBL/GenBank/DDBJ whole genome shotgun (WGS) entry which is preliminary data.</text>
</comment>
<feature type="transmembrane region" description="Helical" evidence="1">
    <location>
        <begin position="136"/>
        <end position="156"/>
    </location>
</feature>
<evidence type="ECO:0000313" key="3">
    <source>
        <dbReference type="EMBL" id="MBB4043664.1"/>
    </source>
</evidence>
<sequence length="357" mass="41334">MATEIANTESTFLYRFLVSSKLRWARYLALILVLGVISFNQVFILFVDYRDLLGGWLGVFTCLYLLCYTTVVCLNIFWLFPKYLLQRRYLTYLSLLFAALVVVLLIQLSVEYVAYVHWPELQERGPYFSTGMVMDYISSLLLTTLCMMGGTLTVVLKEWMIDNQRVAQMEKAHMLSEVELLKEQISPELLFNTLHRSGQLTQSEPEEASRMLMKLSQLLRYQLYDCSRTKVLLGSEITFLTNYLTLEQSSQSRFDYTCTSEGEVNRVLVPPLLFIPFVQHAIKLINEQQRVLPVTLRIKLKAEKDKIQFTCACSELDLSVDRGLERISQRLNLLYGNRYRLTLAAERIQLELEGGEA</sequence>
<proteinExistence type="predicted"/>
<dbReference type="EMBL" id="JACIER010000004">
    <property type="protein sequence ID" value="MBB4043664.1"/>
    <property type="molecule type" value="Genomic_DNA"/>
</dbReference>
<evidence type="ECO:0000313" key="4">
    <source>
        <dbReference type="Proteomes" id="UP000560658"/>
    </source>
</evidence>
<keyword evidence="1" id="KW-0812">Transmembrane</keyword>
<name>A0A840D258_9BACE</name>
<keyword evidence="3" id="KW-0808">Transferase</keyword>
<gene>
    <name evidence="3" type="ORF">GGR06_001446</name>
</gene>
<dbReference type="AlphaFoldDB" id="A0A840D258"/>
<dbReference type="GO" id="GO:0000155">
    <property type="term" value="F:phosphorelay sensor kinase activity"/>
    <property type="evidence" value="ECO:0007669"/>
    <property type="project" value="InterPro"/>
</dbReference>
<organism evidence="3 4">
    <name type="scientific">Bacteroides reticulotermitis</name>
    <dbReference type="NCBI Taxonomy" id="1133319"/>
    <lineage>
        <taxon>Bacteria</taxon>
        <taxon>Pseudomonadati</taxon>
        <taxon>Bacteroidota</taxon>
        <taxon>Bacteroidia</taxon>
        <taxon>Bacteroidales</taxon>
        <taxon>Bacteroidaceae</taxon>
        <taxon>Bacteroides</taxon>
    </lineage>
</organism>
<reference evidence="3" key="1">
    <citation type="submission" date="2020-08" db="EMBL/GenBank/DDBJ databases">
        <title>Genomic Encyclopedia of Type Strains, Phase IV (KMG-IV): sequencing the most valuable type-strain genomes for metagenomic binning, comparative biology and taxonomic classification.</title>
        <authorList>
            <person name="Goeker M."/>
        </authorList>
    </citation>
    <scope>NUCLEOTIDE SEQUENCE [LARGE SCALE GENOMIC DNA]</scope>
    <source>
        <strain evidence="3">DSM 105720</strain>
    </source>
</reference>
<evidence type="ECO:0000256" key="1">
    <source>
        <dbReference type="SAM" id="Phobius"/>
    </source>
</evidence>
<protein>
    <submittedName>
        <fullName evidence="3">Sensor histidine kinase YesM</fullName>
    </submittedName>
</protein>
<feature type="transmembrane region" description="Helical" evidence="1">
    <location>
        <begin position="53"/>
        <end position="80"/>
    </location>
</feature>
<keyword evidence="1" id="KW-0472">Membrane</keyword>
<dbReference type="PANTHER" id="PTHR34220">
    <property type="entry name" value="SENSOR HISTIDINE KINASE YPDA"/>
    <property type="match status" value="1"/>
</dbReference>
<dbReference type="InterPro" id="IPR010559">
    <property type="entry name" value="Sig_transdc_His_kin_internal"/>
</dbReference>
<dbReference type="Proteomes" id="UP000560658">
    <property type="component" value="Unassembled WGS sequence"/>
</dbReference>
<dbReference type="GO" id="GO:0016020">
    <property type="term" value="C:membrane"/>
    <property type="evidence" value="ECO:0007669"/>
    <property type="project" value="InterPro"/>
</dbReference>
<feature type="transmembrane region" description="Helical" evidence="1">
    <location>
        <begin position="92"/>
        <end position="116"/>
    </location>
</feature>
<dbReference type="InterPro" id="IPR050640">
    <property type="entry name" value="Bact_2-comp_sensor_kinase"/>
</dbReference>
<keyword evidence="3" id="KW-0418">Kinase</keyword>
<accession>A0A840D258</accession>
<keyword evidence="1" id="KW-1133">Transmembrane helix</keyword>
<dbReference type="RefSeq" id="WP_044162040.1">
    <property type="nucleotide sequence ID" value="NZ_JACIER010000004.1"/>
</dbReference>
<evidence type="ECO:0000259" key="2">
    <source>
        <dbReference type="Pfam" id="PF06580"/>
    </source>
</evidence>
<feature type="transmembrane region" description="Helical" evidence="1">
    <location>
        <begin position="24"/>
        <end position="47"/>
    </location>
</feature>
<dbReference type="PANTHER" id="PTHR34220:SF7">
    <property type="entry name" value="SENSOR HISTIDINE KINASE YPDA"/>
    <property type="match status" value="1"/>
</dbReference>
<feature type="domain" description="Signal transduction histidine kinase internal region" evidence="2">
    <location>
        <begin position="177"/>
        <end position="249"/>
    </location>
</feature>
<dbReference type="Pfam" id="PF06580">
    <property type="entry name" value="His_kinase"/>
    <property type="match status" value="1"/>
</dbReference>
<keyword evidence="4" id="KW-1185">Reference proteome</keyword>